<name>A0A6M3INT4_9ZZZZ</name>
<evidence type="ECO:0000256" key="4">
    <source>
        <dbReference type="ARBA" id="ARBA00023014"/>
    </source>
</evidence>
<evidence type="ECO:0000313" key="6">
    <source>
        <dbReference type="EMBL" id="QJA58901.1"/>
    </source>
</evidence>
<dbReference type="InterPro" id="IPR007197">
    <property type="entry name" value="rSAM"/>
</dbReference>
<reference evidence="6" key="1">
    <citation type="submission" date="2020-03" db="EMBL/GenBank/DDBJ databases">
        <title>The deep terrestrial virosphere.</title>
        <authorList>
            <person name="Holmfeldt K."/>
            <person name="Nilsson E."/>
            <person name="Simone D."/>
            <person name="Lopez-Fernandez M."/>
            <person name="Wu X."/>
            <person name="de Brujin I."/>
            <person name="Lundin D."/>
            <person name="Andersson A."/>
            <person name="Bertilsson S."/>
            <person name="Dopson M."/>
        </authorList>
    </citation>
    <scope>NUCLEOTIDE SEQUENCE</scope>
    <source>
        <strain evidence="6">MM415B01386</strain>
    </source>
</reference>
<dbReference type="Gene3D" id="3.20.20.70">
    <property type="entry name" value="Aldolase class I"/>
    <property type="match status" value="1"/>
</dbReference>
<organism evidence="6">
    <name type="scientific">viral metagenome</name>
    <dbReference type="NCBI Taxonomy" id="1070528"/>
    <lineage>
        <taxon>unclassified sequences</taxon>
        <taxon>metagenomes</taxon>
        <taxon>organismal metagenomes</taxon>
    </lineage>
</organism>
<keyword evidence="1" id="KW-0949">S-adenosyl-L-methionine</keyword>
<dbReference type="AlphaFoldDB" id="A0A6M3INT4"/>
<dbReference type="InterPro" id="IPR013785">
    <property type="entry name" value="Aldolase_TIM"/>
</dbReference>
<dbReference type="PANTHER" id="PTHR11228">
    <property type="entry name" value="RADICAL SAM DOMAIN PROTEIN"/>
    <property type="match status" value="1"/>
</dbReference>
<dbReference type="GO" id="GO:0003824">
    <property type="term" value="F:catalytic activity"/>
    <property type="evidence" value="ECO:0007669"/>
    <property type="project" value="InterPro"/>
</dbReference>
<accession>A0A6M3INT4</accession>
<dbReference type="GO" id="GO:0046872">
    <property type="term" value="F:metal ion binding"/>
    <property type="evidence" value="ECO:0007669"/>
    <property type="project" value="UniProtKB-KW"/>
</dbReference>
<evidence type="ECO:0000256" key="3">
    <source>
        <dbReference type="ARBA" id="ARBA00023004"/>
    </source>
</evidence>
<keyword evidence="4" id="KW-0411">Iron-sulfur</keyword>
<evidence type="ECO:0000256" key="2">
    <source>
        <dbReference type="ARBA" id="ARBA00022723"/>
    </source>
</evidence>
<dbReference type="SFLD" id="SFLDS00029">
    <property type="entry name" value="Radical_SAM"/>
    <property type="match status" value="1"/>
</dbReference>
<dbReference type="CDD" id="cd01335">
    <property type="entry name" value="Radical_SAM"/>
    <property type="match status" value="1"/>
</dbReference>
<dbReference type="PANTHER" id="PTHR11228:SF7">
    <property type="entry name" value="PQQA PEPTIDE CYCLASE"/>
    <property type="match status" value="1"/>
</dbReference>
<sequence>MLRENYCTADTFPGKLLHAMLRRPLRPLHVRIYPTNRCNGSCSWCSYGNRDVRDELPVADVLAILGRLRGLGTGAVTFAGGGEPTVHPGIVTMIERAAAYDMAVGLVTNGIRVGHLSDVAELISWVRVSARGADEVARVAALGARRAGVSFVYSSAGDDAALRDVLSASVDDDRISHVQIVQNIFDRNLSMDYPLSVARTSPKIFVRQTRERQAWRGTCWSSLVRPVIGADGYVYPCCSAQHSMDDDRKRLSEDMRMCWWEDFAADEPYEARCRNCFYTPYNRVLGAAMAEYADPEFI</sequence>
<dbReference type="InterPro" id="IPR058240">
    <property type="entry name" value="rSAM_sf"/>
</dbReference>
<evidence type="ECO:0000256" key="1">
    <source>
        <dbReference type="ARBA" id="ARBA00022691"/>
    </source>
</evidence>
<proteinExistence type="predicted"/>
<dbReference type="EMBL" id="MT141345">
    <property type="protein sequence ID" value="QJA58901.1"/>
    <property type="molecule type" value="Genomic_DNA"/>
</dbReference>
<gene>
    <name evidence="6" type="ORF">MM415B01386_0019</name>
</gene>
<evidence type="ECO:0000259" key="5">
    <source>
        <dbReference type="Pfam" id="PF04055"/>
    </source>
</evidence>
<keyword evidence="2" id="KW-0479">Metal-binding</keyword>
<feature type="domain" description="Radical SAM core" evidence="5">
    <location>
        <begin position="32"/>
        <end position="135"/>
    </location>
</feature>
<dbReference type="SUPFAM" id="SSF102114">
    <property type="entry name" value="Radical SAM enzymes"/>
    <property type="match status" value="1"/>
</dbReference>
<dbReference type="GO" id="GO:0051536">
    <property type="term" value="F:iron-sulfur cluster binding"/>
    <property type="evidence" value="ECO:0007669"/>
    <property type="project" value="UniProtKB-KW"/>
</dbReference>
<dbReference type="Pfam" id="PF04055">
    <property type="entry name" value="Radical_SAM"/>
    <property type="match status" value="1"/>
</dbReference>
<protein>
    <submittedName>
        <fullName evidence="6">Putative radical SAM superfamily protein</fullName>
    </submittedName>
</protein>
<keyword evidence="3" id="KW-0408">Iron</keyword>
<dbReference type="InterPro" id="IPR050377">
    <property type="entry name" value="Radical_SAM_PqqE_MftC-like"/>
</dbReference>